<dbReference type="InterPro" id="IPR049979">
    <property type="entry name" value="Cys_resp_CS_actino"/>
</dbReference>
<comment type="caution">
    <text evidence="1">The sequence shown here is derived from an EMBL/GenBank/DDBJ whole genome shotgun (WGS) entry which is preliminary data.</text>
</comment>
<gene>
    <name evidence="1" type="ORF">ACIGW0_11500</name>
</gene>
<evidence type="ECO:0000313" key="1">
    <source>
        <dbReference type="EMBL" id="MFI9120001.1"/>
    </source>
</evidence>
<protein>
    <submittedName>
        <fullName evidence="1">Leader peptide</fullName>
    </submittedName>
</protein>
<evidence type="ECO:0000313" key="2">
    <source>
        <dbReference type="Proteomes" id="UP001614391"/>
    </source>
</evidence>
<sequence>MTNGRRTARRAPAASPVPLGLTRRRHIDLARVAGATCR</sequence>
<dbReference type="RefSeq" id="WP_399613531.1">
    <property type="nucleotide sequence ID" value="NZ_JBITYT010000004.1"/>
</dbReference>
<dbReference type="Proteomes" id="UP001614391">
    <property type="component" value="Unassembled WGS sequence"/>
</dbReference>
<proteinExistence type="predicted"/>
<dbReference type="NCBIfam" id="NF042934">
    <property type="entry name" value="cis_reg_atten"/>
    <property type="match status" value="1"/>
</dbReference>
<reference evidence="1 2" key="1">
    <citation type="submission" date="2024-10" db="EMBL/GenBank/DDBJ databases">
        <title>The Natural Products Discovery Center: Release of the First 8490 Sequenced Strains for Exploring Actinobacteria Biosynthetic Diversity.</title>
        <authorList>
            <person name="Kalkreuter E."/>
            <person name="Kautsar S.A."/>
            <person name="Yang D."/>
            <person name="Bader C.D."/>
            <person name="Teijaro C.N."/>
            <person name="Fluegel L."/>
            <person name="Davis C.M."/>
            <person name="Simpson J.R."/>
            <person name="Lauterbach L."/>
            <person name="Steele A.D."/>
            <person name="Gui C."/>
            <person name="Meng S."/>
            <person name="Li G."/>
            <person name="Viehrig K."/>
            <person name="Ye F."/>
            <person name="Su P."/>
            <person name="Kiefer A.F."/>
            <person name="Nichols A."/>
            <person name="Cepeda A.J."/>
            <person name="Yan W."/>
            <person name="Fan B."/>
            <person name="Jiang Y."/>
            <person name="Adhikari A."/>
            <person name="Zheng C.-J."/>
            <person name="Schuster L."/>
            <person name="Cowan T.M."/>
            <person name="Smanski M.J."/>
            <person name="Chevrette M.G."/>
            <person name="De Carvalho L.P.S."/>
            <person name="Shen B."/>
        </authorList>
    </citation>
    <scope>NUCLEOTIDE SEQUENCE [LARGE SCALE GENOMIC DNA]</scope>
    <source>
        <strain evidence="1 2">NPDC053346</strain>
    </source>
</reference>
<dbReference type="EMBL" id="JBITYT010000004">
    <property type="protein sequence ID" value="MFI9120001.1"/>
    <property type="molecule type" value="Genomic_DNA"/>
</dbReference>
<organism evidence="1 2">
    <name type="scientific">Streptomyces bikiniensis</name>
    <dbReference type="NCBI Taxonomy" id="1896"/>
    <lineage>
        <taxon>Bacteria</taxon>
        <taxon>Bacillati</taxon>
        <taxon>Actinomycetota</taxon>
        <taxon>Actinomycetes</taxon>
        <taxon>Kitasatosporales</taxon>
        <taxon>Streptomycetaceae</taxon>
        <taxon>Streptomyces</taxon>
    </lineage>
</organism>
<accession>A0ABW8CT91</accession>
<name>A0ABW8CT91_STRBI</name>
<keyword evidence="2" id="KW-1185">Reference proteome</keyword>